<protein>
    <submittedName>
        <fullName evidence="1">Uncharacterized protein</fullName>
    </submittedName>
</protein>
<organism evidence="1">
    <name type="scientific">Anguilla anguilla</name>
    <name type="common">European freshwater eel</name>
    <name type="synonym">Muraena anguilla</name>
    <dbReference type="NCBI Taxonomy" id="7936"/>
    <lineage>
        <taxon>Eukaryota</taxon>
        <taxon>Metazoa</taxon>
        <taxon>Chordata</taxon>
        <taxon>Craniata</taxon>
        <taxon>Vertebrata</taxon>
        <taxon>Euteleostomi</taxon>
        <taxon>Actinopterygii</taxon>
        <taxon>Neopterygii</taxon>
        <taxon>Teleostei</taxon>
        <taxon>Anguilliformes</taxon>
        <taxon>Anguillidae</taxon>
        <taxon>Anguilla</taxon>
    </lineage>
</organism>
<reference evidence="1" key="1">
    <citation type="submission" date="2014-11" db="EMBL/GenBank/DDBJ databases">
        <authorList>
            <person name="Amaro Gonzalez C."/>
        </authorList>
    </citation>
    <scope>NUCLEOTIDE SEQUENCE</scope>
</reference>
<dbReference type="AlphaFoldDB" id="A0A0E9T293"/>
<reference evidence="1" key="2">
    <citation type="journal article" date="2015" name="Fish Shellfish Immunol.">
        <title>Early steps in the European eel (Anguilla anguilla)-Vibrio vulnificus interaction in the gills: Role of the RtxA13 toxin.</title>
        <authorList>
            <person name="Callol A."/>
            <person name="Pajuelo D."/>
            <person name="Ebbesson L."/>
            <person name="Teles M."/>
            <person name="MacKenzie S."/>
            <person name="Amaro C."/>
        </authorList>
    </citation>
    <scope>NUCLEOTIDE SEQUENCE</scope>
</reference>
<proteinExistence type="predicted"/>
<evidence type="ECO:0000313" key="1">
    <source>
        <dbReference type="EMBL" id="JAH46773.1"/>
    </source>
</evidence>
<accession>A0A0E9T293</accession>
<dbReference type="EMBL" id="GBXM01061804">
    <property type="protein sequence ID" value="JAH46773.1"/>
    <property type="molecule type" value="Transcribed_RNA"/>
</dbReference>
<sequence>MSLNFVLRMSFWLDVLYKINSGFGVNPIISFSLPKAHFKRPDYVQ</sequence>
<name>A0A0E9T293_ANGAN</name>